<dbReference type="EMBL" id="AF311944">
    <property type="protein sequence ID" value="AAL61959.1"/>
    <property type="molecule type" value="Genomic_DNA"/>
</dbReference>
<evidence type="ECO:0000313" key="3">
    <source>
        <dbReference type="EMBL" id="AAL61959.1"/>
    </source>
</evidence>
<keyword evidence="1" id="KW-0663">Pyridoxal phosphate</keyword>
<dbReference type="PANTHER" id="PTHR43586">
    <property type="entry name" value="CYSTEINE DESULFURASE"/>
    <property type="match status" value="1"/>
</dbReference>
<dbReference type="InterPro" id="IPR000192">
    <property type="entry name" value="Aminotrans_V_dom"/>
</dbReference>
<dbReference type="InterPro" id="IPR015422">
    <property type="entry name" value="PyrdxlP-dep_Trfase_small"/>
</dbReference>
<organism evidence="3">
    <name type="scientific">Methanopyrus kandleri</name>
    <dbReference type="NCBI Taxonomy" id="2320"/>
    <lineage>
        <taxon>Archaea</taxon>
        <taxon>Methanobacteriati</taxon>
        <taxon>Methanobacteriota</taxon>
        <taxon>Methanomada group</taxon>
        <taxon>Methanopyri</taxon>
        <taxon>Methanopyrales</taxon>
        <taxon>Methanopyraceae</taxon>
        <taxon>Methanopyrus</taxon>
    </lineage>
</organism>
<dbReference type="InterPro" id="IPR015424">
    <property type="entry name" value="PyrdxlP-dep_Trfase"/>
</dbReference>
<dbReference type="SUPFAM" id="SSF53383">
    <property type="entry name" value="PLP-dependent transferases"/>
    <property type="match status" value="1"/>
</dbReference>
<feature type="domain" description="Aminotransferase class V" evidence="2">
    <location>
        <begin position="28"/>
        <end position="394"/>
    </location>
</feature>
<reference evidence="3" key="1">
    <citation type="submission" date="2001-06" db="EMBL/GenBank/DDBJ databases">
        <authorList>
            <person name="Belova G.I."/>
            <person name="Malykh A."/>
            <person name="Kozyavkin S.A."/>
            <person name="Slesarev A.I."/>
        </authorList>
    </citation>
    <scope>NUCLEOTIDE SEQUENCE</scope>
</reference>
<dbReference type="PANTHER" id="PTHR43586:SF8">
    <property type="entry name" value="CYSTEINE DESULFURASE 1, CHLOROPLASTIC"/>
    <property type="match status" value="1"/>
</dbReference>
<dbReference type="InterPro" id="IPR015421">
    <property type="entry name" value="PyrdxlP-dep_Trfase_major"/>
</dbReference>
<sequence>MHDQRSAGGKALGLDEIVNGFPLKEEWVYLDNAATSLKHERVISAMERVLREFGVNVGRGAHPPGECATEEFERARDIVASFLGVEPECLAFTLNTTHSIHYVLASIRWKKGDAVVTTALEHHSNLAPWLRFSEVLGFEVEVVGFDRETGEVDMAELESVVDDNTRLIAITHESNALGSLQPVDEILELAEEVGAYVLLDAAQSLGHMDHDWSRYHFLAAPGHKGLLGPHGTGILYVREDVMEELELRLLGGGSTDYVTRDLEVVPREPPLSFESGTPNLPGVIGLAEGVKILEEVGLNRVERRIRKVTRRILNGLEELEGVEILAPEAERKTIVPFLVDGVDYAEVGKKLGERNICVRTGRHCASLVFERLGLDGCVRASVAFYNDIEEAERFLEVVEEIARGS</sequence>
<proteinExistence type="predicted"/>
<name>Q8X259_9EURY</name>
<dbReference type="Gene3D" id="3.40.640.10">
    <property type="entry name" value="Type I PLP-dependent aspartate aminotransferase-like (Major domain)"/>
    <property type="match status" value="1"/>
</dbReference>
<protein>
    <submittedName>
        <fullName evidence="3">Putative NifS protein</fullName>
    </submittedName>
</protein>
<evidence type="ECO:0000259" key="2">
    <source>
        <dbReference type="Pfam" id="PF00266"/>
    </source>
</evidence>
<evidence type="ECO:0000256" key="1">
    <source>
        <dbReference type="ARBA" id="ARBA00022898"/>
    </source>
</evidence>
<dbReference type="Gene3D" id="3.90.1150.10">
    <property type="entry name" value="Aspartate Aminotransferase, domain 1"/>
    <property type="match status" value="1"/>
</dbReference>
<dbReference type="Pfam" id="PF00266">
    <property type="entry name" value="Aminotran_5"/>
    <property type="match status" value="1"/>
</dbReference>
<accession>Q8X259</accession>
<dbReference type="AlphaFoldDB" id="Q8X259"/>